<feature type="region of interest" description="Disordered" evidence="1">
    <location>
        <begin position="215"/>
        <end position="273"/>
    </location>
</feature>
<sequence>MAETCCYCRNLLTCAGLLFLWMGLAEYSGHLLFPLAGIVCGIGASIEIAQCEILLAQYFRIKHALLANVCQGMASFGFVIVPVVIGHNVLSSSLLHVVLWYQAIILQGLICNMVFKKPAYLKSRQRETYNYITSNPDDEEDILSKNSRELQIKRQNSTGTHVMIEKHALPTSVPTDAEPSSSGTNQLSRNWETFEDEEEAKEKANYEMLNQDWETFEEDEESEVKPKKDWVKFEDEPKNTKNLKLELSFAETEKREPTSSLTGLPKPLFSDLP</sequence>
<feature type="transmembrane region" description="Helical" evidence="2">
    <location>
        <begin position="7"/>
        <end position="25"/>
    </location>
</feature>
<evidence type="ECO:0000256" key="2">
    <source>
        <dbReference type="SAM" id="Phobius"/>
    </source>
</evidence>
<dbReference type="InterPro" id="IPR036259">
    <property type="entry name" value="MFS_trans_sf"/>
</dbReference>
<feature type="compositionally biased region" description="Basic and acidic residues" evidence="1">
    <location>
        <begin position="223"/>
        <end position="239"/>
    </location>
</feature>
<dbReference type="Proteomes" id="UP001153709">
    <property type="component" value="Chromosome 2"/>
</dbReference>
<feature type="compositionally biased region" description="Polar residues" evidence="1">
    <location>
        <begin position="172"/>
        <end position="191"/>
    </location>
</feature>
<keyword evidence="4" id="KW-1185">Reference proteome</keyword>
<feature type="transmembrane region" description="Helical" evidence="2">
    <location>
        <begin position="65"/>
        <end position="85"/>
    </location>
</feature>
<reference evidence="3" key="1">
    <citation type="submission" date="2022-01" db="EMBL/GenBank/DDBJ databases">
        <authorList>
            <person name="King R."/>
        </authorList>
    </citation>
    <scope>NUCLEOTIDE SEQUENCE</scope>
</reference>
<organism evidence="3 4">
    <name type="scientific">Diabrotica balteata</name>
    <name type="common">Banded cucumber beetle</name>
    <dbReference type="NCBI Taxonomy" id="107213"/>
    <lineage>
        <taxon>Eukaryota</taxon>
        <taxon>Metazoa</taxon>
        <taxon>Ecdysozoa</taxon>
        <taxon>Arthropoda</taxon>
        <taxon>Hexapoda</taxon>
        <taxon>Insecta</taxon>
        <taxon>Pterygota</taxon>
        <taxon>Neoptera</taxon>
        <taxon>Endopterygota</taxon>
        <taxon>Coleoptera</taxon>
        <taxon>Polyphaga</taxon>
        <taxon>Cucujiformia</taxon>
        <taxon>Chrysomeloidea</taxon>
        <taxon>Chrysomelidae</taxon>
        <taxon>Galerucinae</taxon>
        <taxon>Diabroticina</taxon>
        <taxon>Diabroticites</taxon>
        <taxon>Diabrotica</taxon>
    </lineage>
</organism>
<evidence type="ECO:0000313" key="3">
    <source>
        <dbReference type="EMBL" id="CAH1259720.1"/>
    </source>
</evidence>
<proteinExistence type="predicted"/>
<protein>
    <submittedName>
        <fullName evidence="3">Uncharacterized protein</fullName>
    </submittedName>
</protein>
<feature type="region of interest" description="Disordered" evidence="1">
    <location>
        <begin position="169"/>
        <end position="198"/>
    </location>
</feature>
<accession>A0A9P0DUS0</accession>
<keyword evidence="2" id="KW-1133">Transmembrane helix</keyword>
<feature type="transmembrane region" description="Helical" evidence="2">
    <location>
        <begin position="31"/>
        <end position="53"/>
    </location>
</feature>
<feature type="transmembrane region" description="Helical" evidence="2">
    <location>
        <begin position="97"/>
        <end position="115"/>
    </location>
</feature>
<gene>
    <name evidence="3" type="ORF">DIABBA_LOCUS2953</name>
</gene>
<keyword evidence="2" id="KW-0472">Membrane</keyword>
<evidence type="ECO:0000256" key="1">
    <source>
        <dbReference type="SAM" id="MobiDB-lite"/>
    </source>
</evidence>
<dbReference type="EMBL" id="OU898277">
    <property type="protein sequence ID" value="CAH1259720.1"/>
    <property type="molecule type" value="Genomic_DNA"/>
</dbReference>
<keyword evidence="2" id="KW-0812">Transmembrane</keyword>
<evidence type="ECO:0000313" key="4">
    <source>
        <dbReference type="Proteomes" id="UP001153709"/>
    </source>
</evidence>
<dbReference type="AlphaFoldDB" id="A0A9P0DUS0"/>
<name>A0A9P0DUS0_DIABA</name>
<dbReference type="OrthoDB" id="8861968at2759"/>
<dbReference type="SUPFAM" id="SSF103473">
    <property type="entry name" value="MFS general substrate transporter"/>
    <property type="match status" value="1"/>
</dbReference>